<dbReference type="Gene3D" id="3.40.190.10">
    <property type="entry name" value="Periplasmic binding protein-like II"/>
    <property type="match status" value="1"/>
</dbReference>
<dbReference type="SUPFAM" id="SSF53850">
    <property type="entry name" value="Periplasmic binding protein-like II"/>
    <property type="match status" value="1"/>
</dbReference>
<reference evidence="3 4" key="1">
    <citation type="journal article" date="2012" name="J. Bacteriol.">
        <title>De Novo Genome Project of Cupriavidus basilensis OR16.</title>
        <authorList>
            <person name="Cserhati M."/>
            <person name="Kriszt B."/>
            <person name="Szoboszlay S."/>
            <person name="Toth A."/>
            <person name="Szabo I."/>
            <person name="Tancsics A."/>
            <person name="Nagy I."/>
            <person name="Horvath B."/>
            <person name="Nagy I."/>
            <person name="Kukolya J."/>
        </authorList>
    </citation>
    <scope>NUCLEOTIDE SEQUENCE [LARGE SCALE GENOMIC DNA]</scope>
    <source>
        <strain evidence="3 4">OR16</strain>
    </source>
</reference>
<evidence type="ECO:0000256" key="2">
    <source>
        <dbReference type="SAM" id="SignalP"/>
    </source>
</evidence>
<dbReference type="PIRSF" id="PIRSF017082">
    <property type="entry name" value="YflP"/>
    <property type="match status" value="1"/>
</dbReference>
<gene>
    <name evidence="3" type="ORF">OR16_05909</name>
</gene>
<feature type="chain" id="PRO_5003553058" description="Extra-cytoplasmic solute receptor" evidence="2">
    <location>
        <begin position="35"/>
        <end position="342"/>
    </location>
</feature>
<evidence type="ECO:0000313" key="3">
    <source>
        <dbReference type="EMBL" id="EHP43899.1"/>
    </source>
</evidence>
<dbReference type="InterPro" id="IPR005064">
    <property type="entry name" value="BUG"/>
</dbReference>
<dbReference type="Pfam" id="PF03401">
    <property type="entry name" value="TctC"/>
    <property type="match status" value="1"/>
</dbReference>
<dbReference type="PANTHER" id="PTHR42928:SF5">
    <property type="entry name" value="BLR1237 PROTEIN"/>
    <property type="match status" value="1"/>
</dbReference>
<comment type="caution">
    <text evidence="3">The sequence shown here is derived from an EMBL/GenBank/DDBJ whole genome shotgun (WGS) entry which is preliminary data.</text>
</comment>
<comment type="similarity">
    <text evidence="1">Belongs to the UPF0065 (bug) family.</text>
</comment>
<name>H1S0P0_9BURK</name>
<evidence type="ECO:0000256" key="1">
    <source>
        <dbReference type="ARBA" id="ARBA00006987"/>
    </source>
</evidence>
<dbReference type="Proteomes" id="UP000005808">
    <property type="component" value="Unassembled WGS sequence"/>
</dbReference>
<dbReference type="Gene3D" id="3.40.190.150">
    <property type="entry name" value="Bordetella uptake gene, domain 1"/>
    <property type="match status" value="1"/>
</dbReference>
<evidence type="ECO:0000313" key="4">
    <source>
        <dbReference type="Proteomes" id="UP000005808"/>
    </source>
</evidence>
<dbReference type="CDD" id="cd07012">
    <property type="entry name" value="PBP2_Bug_TTT"/>
    <property type="match status" value="1"/>
</dbReference>
<organism evidence="3 4">
    <name type="scientific">Cupriavidus basilensis OR16</name>
    <dbReference type="NCBI Taxonomy" id="1127483"/>
    <lineage>
        <taxon>Bacteria</taxon>
        <taxon>Pseudomonadati</taxon>
        <taxon>Pseudomonadota</taxon>
        <taxon>Betaproteobacteria</taxon>
        <taxon>Burkholderiales</taxon>
        <taxon>Burkholderiaceae</taxon>
        <taxon>Cupriavidus</taxon>
    </lineage>
</organism>
<sequence length="342" mass="36175">MNMISNSRFPAFSWTRRARLAAAPALLLGLSALAAGASAQQPDAFPSRPVRVITPFPAGGSTDNFLRPLAIRVARILGQPVVIEPRPGGNTIIATSAVAKSPADGYTLLIAVNTLLTNSALYRKLPYNTATDLVPIAYLGEDGFAVAVSGTLPVTNLAGFLALARTKPGGLTYGTSTVGGTTHLGPVLLEQMAGIKLTQVSYKGGPTLLNDLGSGVIDMTFDGYTGMAPLLPTGRVKVIAQTGPRRSPSMPDIPLASETPGMEKFSLKFHVGLYAPAGTPVAVLRKLNLAFREAVDEEIKAKSLAYNLQPLNLSVEESARYFQTELKFWSDAVRHSGISIEE</sequence>
<accession>H1S0P0</accession>
<keyword evidence="2" id="KW-0732">Signal</keyword>
<dbReference type="PATRIC" id="fig|1127483.3.peg.1179"/>
<dbReference type="EMBL" id="AHJE01000015">
    <property type="protein sequence ID" value="EHP43899.1"/>
    <property type="molecule type" value="Genomic_DNA"/>
</dbReference>
<dbReference type="InterPro" id="IPR042100">
    <property type="entry name" value="Bug_dom1"/>
</dbReference>
<feature type="signal peptide" evidence="2">
    <location>
        <begin position="1"/>
        <end position="34"/>
    </location>
</feature>
<proteinExistence type="inferred from homology"/>
<protein>
    <recommendedName>
        <fullName evidence="5">Extra-cytoplasmic solute receptor</fullName>
    </recommendedName>
</protein>
<evidence type="ECO:0008006" key="5">
    <source>
        <dbReference type="Google" id="ProtNLM"/>
    </source>
</evidence>
<dbReference type="PANTHER" id="PTHR42928">
    <property type="entry name" value="TRICARBOXYLATE-BINDING PROTEIN"/>
    <property type="match status" value="1"/>
</dbReference>
<dbReference type="AlphaFoldDB" id="H1S0P0"/>